<sequence length="711" mass="79509">MGLCHKWRPLGLQLRLLGLQARELHTVREASVPTPPHGLAERRGLFEELWTAQVKRLASMAQKKPQTIKISLPGGQKVDAVAWNTTPYQLAQQISLTLADTAVAAQVNGELYDLERPLETDCDLRYLTFDSPEGKAIFWHSSAHVLGAAAEQLLGAVLCRGPSTECGFFHDFFLGKERTVRGSDLTALERICQEIAAAAQPFRRLVASKDQLRQLFKDNHFKLQLIEEKVTGPTATVYGCGTLIDLCRGPHLRHTGQIGGLKLLTSSSSLWSLSEAPETLQRVSGISFPTAELLRGWEVQREEAELRDHRRIGKVQTLEHDPAACLHQVLPVTLTFPLQAEYARRGFSEVKTPTLFSTKLWEKSGHWEHYRKDMFALQSPDPNSNSQSGHAKGTLALKPMNCPAHCLMFAHRPRSWRELPVRLADFGVLHRAEASGSLGGLTRLWGFQQDDAHIFCTLDQLEAEIRGCLDFVRCVYAVLGFSFRLALSTRPSGFLGEPSLWDQAERVLQQALEECEEPWDLNPGDGAFYGPKIDVHLHDALGRPHQCGTIQLDFQLPLRFKLHYKGQAGALECPVLIHRAVLGSVERLLGVLAESCGGKWPLWLSPFQVMVIPVGTEQEEYARQVQQCLQAAGLVSDLDADPGLTLGRRVRRAQLAHYNFQFVVGQKEQSKRTVNVRTRDNRRLGERDLAAAVQRLLELQNTRVANAEETF</sequence>
<dbReference type="CDD" id="cd01667">
    <property type="entry name" value="TGS_ThrRS"/>
    <property type="match status" value="1"/>
</dbReference>
<organism evidence="17 18">
    <name type="scientific">Jaculus jaculus</name>
    <name type="common">Lesser Egyptian jerboa</name>
    <dbReference type="NCBI Taxonomy" id="51337"/>
    <lineage>
        <taxon>Eukaryota</taxon>
        <taxon>Metazoa</taxon>
        <taxon>Chordata</taxon>
        <taxon>Craniata</taxon>
        <taxon>Vertebrata</taxon>
        <taxon>Euteleostomi</taxon>
        <taxon>Mammalia</taxon>
        <taxon>Eutheria</taxon>
        <taxon>Euarchontoglires</taxon>
        <taxon>Glires</taxon>
        <taxon>Rodentia</taxon>
        <taxon>Myomorpha</taxon>
        <taxon>Dipodoidea</taxon>
        <taxon>Dipodidae</taxon>
        <taxon>Dipodinae</taxon>
        <taxon>Jaculus</taxon>
    </lineage>
</organism>
<dbReference type="FunFam" id="3.10.20.30:FF:000006">
    <property type="entry name" value="Threonine--tRNA ligase, cytoplasmic"/>
    <property type="match status" value="1"/>
</dbReference>
<evidence type="ECO:0000256" key="5">
    <source>
        <dbReference type="ARBA" id="ARBA00022741"/>
    </source>
</evidence>
<dbReference type="InterPro" id="IPR012675">
    <property type="entry name" value="Beta-grasp_dom_sf"/>
</dbReference>
<accession>A0A8C5LE79</accession>
<dbReference type="FunFam" id="3.40.50.800:FF:000003">
    <property type="entry name" value="Threonine--tRNA ligase 2, cytoplasmic"/>
    <property type="match status" value="1"/>
</dbReference>
<reference evidence="17" key="1">
    <citation type="submission" date="2025-08" db="UniProtKB">
        <authorList>
            <consortium name="Ensembl"/>
        </authorList>
    </citation>
    <scope>IDENTIFICATION</scope>
</reference>
<comment type="function">
    <text evidence="12">Catalyzes the attachment of threonine to tRNA(Thr) in a two-step reaction: threonine is first activated by ATP to form Thr-AMP and then transferred to the acceptor end of tRNA(Thr). Also edits incorrectly charged tRNA(Thr) via its editing domain.</text>
</comment>
<dbReference type="Pfam" id="PF00587">
    <property type="entry name" value="tRNA-synt_2b"/>
    <property type="match status" value="1"/>
</dbReference>
<evidence type="ECO:0000256" key="3">
    <source>
        <dbReference type="ARBA" id="ARBA00022598"/>
    </source>
</evidence>
<evidence type="ECO:0000256" key="12">
    <source>
        <dbReference type="ARBA" id="ARBA00058633"/>
    </source>
</evidence>
<dbReference type="InterPro" id="IPR012947">
    <property type="entry name" value="tRNA_SAD"/>
</dbReference>
<dbReference type="PRINTS" id="PR01047">
    <property type="entry name" value="TRNASYNTHTHR"/>
</dbReference>
<dbReference type="Pfam" id="PF02824">
    <property type="entry name" value="TGS"/>
    <property type="match status" value="1"/>
</dbReference>
<dbReference type="FunFam" id="3.30.930.10:FF:000002">
    <property type="entry name" value="Threonine--tRNA ligase"/>
    <property type="match status" value="1"/>
</dbReference>
<dbReference type="GO" id="GO:0006435">
    <property type="term" value="P:threonyl-tRNA aminoacylation"/>
    <property type="evidence" value="ECO:0007669"/>
    <property type="project" value="InterPro"/>
</dbReference>
<dbReference type="PROSITE" id="PS50862">
    <property type="entry name" value="AA_TRNA_LIGASE_II"/>
    <property type="match status" value="1"/>
</dbReference>
<dbReference type="PROSITE" id="PS51880">
    <property type="entry name" value="TGS"/>
    <property type="match status" value="1"/>
</dbReference>
<keyword evidence="3" id="KW-0436">Ligase</keyword>
<comment type="catalytic activity">
    <reaction evidence="11">
        <text>tRNA(Thr) + L-threonine + ATP = L-threonyl-tRNA(Thr) + AMP + diphosphate + H(+)</text>
        <dbReference type="Rhea" id="RHEA:24624"/>
        <dbReference type="Rhea" id="RHEA-COMP:9670"/>
        <dbReference type="Rhea" id="RHEA-COMP:9704"/>
        <dbReference type="ChEBI" id="CHEBI:15378"/>
        <dbReference type="ChEBI" id="CHEBI:30616"/>
        <dbReference type="ChEBI" id="CHEBI:33019"/>
        <dbReference type="ChEBI" id="CHEBI:57926"/>
        <dbReference type="ChEBI" id="CHEBI:78442"/>
        <dbReference type="ChEBI" id="CHEBI:78534"/>
        <dbReference type="ChEBI" id="CHEBI:456215"/>
        <dbReference type="EC" id="6.1.1.3"/>
    </reaction>
</comment>
<dbReference type="FunFam" id="3.30.980.10:FF:000005">
    <property type="entry name" value="Threonyl-tRNA synthetase, mitochondrial"/>
    <property type="match status" value="1"/>
</dbReference>
<dbReference type="InterPro" id="IPR045864">
    <property type="entry name" value="aa-tRNA-synth_II/BPL/LPL"/>
</dbReference>
<keyword evidence="18" id="KW-1185">Reference proteome</keyword>
<dbReference type="InterPro" id="IPR012676">
    <property type="entry name" value="TGS-like"/>
</dbReference>
<evidence type="ECO:0000256" key="2">
    <source>
        <dbReference type="ARBA" id="ARBA00013163"/>
    </source>
</evidence>
<dbReference type="InterPro" id="IPR004095">
    <property type="entry name" value="TGS"/>
</dbReference>
<dbReference type="Proteomes" id="UP000694385">
    <property type="component" value="Unassembled WGS sequence"/>
</dbReference>
<dbReference type="InterPro" id="IPR004154">
    <property type="entry name" value="Anticodon-bd"/>
</dbReference>
<evidence type="ECO:0000256" key="10">
    <source>
        <dbReference type="ARBA" id="ARBA00031900"/>
    </source>
</evidence>
<evidence type="ECO:0000256" key="11">
    <source>
        <dbReference type="ARBA" id="ARBA00049515"/>
    </source>
</evidence>
<dbReference type="Gene3D" id="3.30.980.10">
    <property type="entry name" value="Threonyl-trna Synthetase, Chain A, domain 2"/>
    <property type="match status" value="1"/>
</dbReference>
<dbReference type="Gene3D" id="3.10.20.30">
    <property type="match status" value="1"/>
</dbReference>
<dbReference type="SUPFAM" id="SSF81271">
    <property type="entry name" value="TGS-like"/>
    <property type="match status" value="1"/>
</dbReference>
<dbReference type="InterPro" id="IPR036621">
    <property type="entry name" value="Anticodon-bd_dom_sf"/>
</dbReference>
<name>A0A8C5LE79_JACJA</name>
<proteinExistence type="inferred from homology"/>
<dbReference type="PANTHER" id="PTHR11451">
    <property type="entry name" value="THREONINE-TRNA LIGASE"/>
    <property type="match status" value="1"/>
</dbReference>
<dbReference type="NCBIfam" id="TIGR00418">
    <property type="entry name" value="thrS"/>
    <property type="match status" value="1"/>
</dbReference>
<evidence type="ECO:0000256" key="9">
    <source>
        <dbReference type="ARBA" id="ARBA00023146"/>
    </source>
</evidence>
<keyword evidence="6" id="KW-0862">Zinc</keyword>
<dbReference type="InterPro" id="IPR047246">
    <property type="entry name" value="ThrRS_anticodon"/>
</dbReference>
<dbReference type="SUPFAM" id="SSF52954">
    <property type="entry name" value="Class II aaRS ABD-related"/>
    <property type="match status" value="1"/>
</dbReference>
<dbReference type="EC" id="6.1.1.3" evidence="2"/>
<evidence type="ECO:0000313" key="17">
    <source>
        <dbReference type="Ensembl" id="ENSJJAP00000021605.1"/>
    </source>
</evidence>
<dbReference type="AlphaFoldDB" id="A0A8C5LE79"/>
<evidence type="ECO:0000256" key="8">
    <source>
        <dbReference type="ARBA" id="ARBA00022917"/>
    </source>
</evidence>
<evidence type="ECO:0000256" key="6">
    <source>
        <dbReference type="ARBA" id="ARBA00022833"/>
    </source>
</evidence>
<dbReference type="InterPro" id="IPR002320">
    <property type="entry name" value="Thr-tRNA-ligase_IIa"/>
</dbReference>
<evidence type="ECO:0000256" key="14">
    <source>
        <dbReference type="ARBA" id="ARBA00082739"/>
    </source>
</evidence>
<dbReference type="InterPro" id="IPR018163">
    <property type="entry name" value="Thr/Ala-tRNA-synth_IIc_edit"/>
</dbReference>
<keyword evidence="9" id="KW-0030">Aminoacyl-tRNA synthetase</keyword>
<dbReference type="CDD" id="cd00771">
    <property type="entry name" value="ThrRS_core"/>
    <property type="match status" value="1"/>
</dbReference>
<feature type="domain" description="TGS" evidence="16">
    <location>
        <begin position="64"/>
        <end position="128"/>
    </location>
</feature>
<dbReference type="PANTHER" id="PTHR11451:SF27">
    <property type="entry name" value="THREONINE--TRNA LIGASE, MITOCHONDRIAL"/>
    <property type="match status" value="1"/>
</dbReference>
<dbReference type="Gene3D" id="3.40.50.800">
    <property type="entry name" value="Anticodon-binding domain"/>
    <property type="match status" value="1"/>
</dbReference>
<dbReference type="Pfam" id="PF03129">
    <property type="entry name" value="HGTP_anticodon"/>
    <property type="match status" value="1"/>
</dbReference>
<dbReference type="InterPro" id="IPR033728">
    <property type="entry name" value="ThrRS_core"/>
</dbReference>
<evidence type="ECO:0000313" key="18">
    <source>
        <dbReference type="Proteomes" id="UP000694385"/>
    </source>
</evidence>
<evidence type="ECO:0000259" key="16">
    <source>
        <dbReference type="PROSITE" id="PS51880"/>
    </source>
</evidence>
<dbReference type="GeneTree" id="ENSGT00940000161600"/>
<evidence type="ECO:0000256" key="1">
    <source>
        <dbReference type="ARBA" id="ARBA00008226"/>
    </source>
</evidence>
<dbReference type="GO" id="GO:0004829">
    <property type="term" value="F:threonine-tRNA ligase activity"/>
    <property type="evidence" value="ECO:0007669"/>
    <property type="project" value="UniProtKB-EC"/>
</dbReference>
<keyword evidence="8" id="KW-0648">Protein biosynthesis</keyword>
<dbReference type="InterPro" id="IPR006195">
    <property type="entry name" value="aa-tRNA-synth_II"/>
</dbReference>
<dbReference type="SUPFAM" id="SSF55681">
    <property type="entry name" value="Class II aaRS and biotin synthetases"/>
    <property type="match status" value="1"/>
</dbReference>
<dbReference type="SUPFAM" id="SSF55186">
    <property type="entry name" value="ThrRS/AlaRS common domain"/>
    <property type="match status" value="1"/>
</dbReference>
<evidence type="ECO:0000259" key="15">
    <source>
        <dbReference type="PROSITE" id="PS50862"/>
    </source>
</evidence>
<evidence type="ECO:0000256" key="4">
    <source>
        <dbReference type="ARBA" id="ARBA00022723"/>
    </source>
</evidence>
<dbReference type="Pfam" id="PF07973">
    <property type="entry name" value="tRNA_SAD"/>
    <property type="match status" value="1"/>
</dbReference>
<dbReference type="InterPro" id="IPR002314">
    <property type="entry name" value="aa-tRNA-synt_IIb"/>
</dbReference>
<dbReference type="GO" id="GO:0005524">
    <property type="term" value="F:ATP binding"/>
    <property type="evidence" value="ECO:0007669"/>
    <property type="project" value="UniProtKB-KW"/>
</dbReference>
<gene>
    <name evidence="17" type="primary">Tars2</name>
</gene>
<reference evidence="17" key="2">
    <citation type="submission" date="2025-09" db="UniProtKB">
        <authorList>
            <consortium name="Ensembl"/>
        </authorList>
    </citation>
    <scope>IDENTIFICATION</scope>
</reference>
<dbReference type="GO" id="GO:0005739">
    <property type="term" value="C:mitochondrion"/>
    <property type="evidence" value="ECO:0007669"/>
    <property type="project" value="TreeGrafter"/>
</dbReference>
<dbReference type="Gene3D" id="3.30.930.10">
    <property type="entry name" value="Bira Bifunctional Protein, Domain 2"/>
    <property type="match status" value="1"/>
</dbReference>
<keyword evidence="5" id="KW-0547">Nucleotide-binding</keyword>
<dbReference type="GO" id="GO:0046872">
    <property type="term" value="F:metal ion binding"/>
    <property type="evidence" value="ECO:0007669"/>
    <property type="project" value="UniProtKB-KW"/>
</dbReference>
<dbReference type="SMART" id="SM00863">
    <property type="entry name" value="tRNA_SAD"/>
    <property type="match status" value="1"/>
</dbReference>
<feature type="domain" description="Aminoacyl-transfer RNA synthetases class-II family profile" evidence="15">
    <location>
        <begin position="342"/>
        <end position="601"/>
    </location>
</feature>
<protein>
    <recommendedName>
        <fullName evidence="13">Threonine--tRNA ligase, mitochondrial</fullName>
        <ecNumber evidence="2">6.1.1.3</ecNumber>
    </recommendedName>
    <alternativeName>
        <fullName evidence="10">Threonyl-tRNA synthetase</fullName>
    </alternativeName>
    <alternativeName>
        <fullName evidence="14">Threonyl-tRNA synthetase-like 1</fullName>
    </alternativeName>
</protein>
<dbReference type="CDD" id="cd00860">
    <property type="entry name" value="ThrRS_anticodon"/>
    <property type="match status" value="1"/>
</dbReference>
<evidence type="ECO:0000256" key="7">
    <source>
        <dbReference type="ARBA" id="ARBA00022840"/>
    </source>
</evidence>
<keyword evidence="4" id="KW-0479">Metal-binding</keyword>
<dbReference type="Ensembl" id="ENSJJAT00000028160.1">
    <property type="protein sequence ID" value="ENSJJAP00000021605.1"/>
    <property type="gene ID" value="ENSJJAG00000021883.1"/>
</dbReference>
<comment type="similarity">
    <text evidence="1">Belongs to the class-II aminoacyl-tRNA synthetase family.</text>
</comment>
<keyword evidence="7" id="KW-0067">ATP-binding</keyword>
<evidence type="ECO:0000256" key="13">
    <source>
        <dbReference type="ARBA" id="ARBA00073724"/>
    </source>
</evidence>